<protein>
    <submittedName>
        <fullName evidence="2">TerB family tellurite resistance protein</fullName>
    </submittedName>
</protein>
<dbReference type="RefSeq" id="WP_353896331.1">
    <property type="nucleotide sequence ID" value="NZ_JBEVCJ010000013.1"/>
</dbReference>
<dbReference type="SUPFAM" id="SSF158682">
    <property type="entry name" value="TerB-like"/>
    <property type="match status" value="1"/>
</dbReference>
<sequence>MLNKISQFFEQFIQFDAAKPEDESHRLNLAVAALLIEMSLIDNEISHDEQAALRQILVEHYELTNSELDTVMQLANQELNQATDYYQFTSLINQHFSLDNKIKMISQLWKVAISDGKIDHHEEHYVRKIADLLFVPHSEFIKTKLQVTSDS</sequence>
<reference evidence="2 3" key="1">
    <citation type="submission" date="2024-06" db="EMBL/GenBank/DDBJ databases">
        <authorList>
            <person name="Li F."/>
        </authorList>
    </citation>
    <scope>NUCLEOTIDE SEQUENCE [LARGE SCALE GENOMIC DNA]</scope>
    <source>
        <strain evidence="2 3">GXAS 311</strain>
    </source>
</reference>
<dbReference type="CDD" id="cd07313">
    <property type="entry name" value="terB_like_2"/>
    <property type="match status" value="1"/>
</dbReference>
<gene>
    <name evidence="2" type="ORF">ABVT43_11465</name>
</gene>
<proteinExistence type="predicted"/>
<dbReference type="Pfam" id="PF05099">
    <property type="entry name" value="TerB"/>
    <property type="match status" value="1"/>
</dbReference>
<keyword evidence="3" id="KW-1185">Reference proteome</keyword>
<evidence type="ECO:0000313" key="3">
    <source>
        <dbReference type="Proteomes" id="UP001548189"/>
    </source>
</evidence>
<comment type="caution">
    <text evidence="2">The sequence shown here is derived from an EMBL/GenBank/DDBJ whole genome shotgun (WGS) entry which is preliminary data.</text>
</comment>
<accession>A0ABV2BV11</accession>
<dbReference type="InterPro" id="IPR007791">
    <property type="entry name" value="DjlA_N"/>
</dbReference>
<name>A0ABV2BV11_9GAMM</name>
<dbReference type="InterPro" id="IPR029024">
    <property type="entry name" value="TerB-like"/>
</dbReference>
<dbReference type="Gene3D" id="1.10.3680.10">
    <property type="entry name" value="TerB-like"/>
    <property type="match status" value="1"/>
</dbReference>
<organism evidence="2 3">
    <name type="scientific">Aliikangiella maris</name>
    <dbReference type="NCBI Taxonomy" id="3162458"/>
    <lineage>
        <taxon>Bacteria</taxon>
        <taxon>Pseudomonadati</taxon>
        <taxon>Pseudomonadota</taxon>
        <taxon>Gammaproteobacteria</taxon>
        <taxon>Oceanospirillales</taxon>
        <taxon>Pleioneaceae</taxon>
        <taxon>Aliikangiella</taxon>
    </lineage>
</organism>
<dbReference type="Proteomes" id="UP001548189">
    <property type="component" value="Unassembled WGS sequence"/>
</dbReference>
<evidence type="ECO:0000313" key="2">
    <source>
        <dbReference type="EMBL" id="MET1255745.1"/>
    </source>
</evidence>
<dbReference type="EMBL" id="JBEVCJ010000013">
    <property type="protein sequence ID" value="MET1255745.1"/>
    <property type="molecule type" value="Genomic_DNA"/>
</dbReference>
<evidence type="ECO:0000259" key="1">
    <source>
        <dbReference type="Pfam" id="PF05099"/>
    </source>
</evidence>
<feature type="domain" description="Co-chaperone DjlA N-terminal" evidence="1">
    <location>
        <begin position="29"/>
        <end position="144"/>
    </location>
</feature>